<dbReference type="RefSeq" id="WP_168981412.1">
    <property type="nucleotide sequence ID" value="NZ_JABAGD010000008.1"/>
</dbReference>
<reference evidence="2 3" key="1">
    <citation type="submission" date="2020-04" db="EMBL/GenBank/DDBJ databases">
        <authorList>
            <person name="Hitch T.C.A."/>
            <person name="Wylensek D."/>
            <person name="Clavel T."/>
        </authorList>
    </citation>
    <scope>NUCLEOTIDE SEQUENCE [LARGE SCALE GENOMIC DNA]</scope>
    <source>
        <strain evidence="2 3">WB01_NA02</strain>
    </source>
</reference>
<comment type="caution">
    <text evidence="2">The sequence shown here is derived from an EMBL/GenBank/DDBJ whole genome shotgun (WGS) entry which is preliminary data.</text>
</comment>
<feature type="transmembrane region" description="Helical" evidence="1">
    <location>
        <begin position="6"/>
        <end position="27"/>
    </location>
</feature>
<dbReference type="Proteomes" id="UP000587880">
    <property type="component" value="Unassembled WGS sequence"/>
</dbReference>
<keyword evidence="1" id="KW-1133">Transmembrane helix</keyword>
<protein>
    <submittedName>
        <fullName evidence="2">Bacteriocin</fullName>
    </submittedName>
</protein>
<dbReference type="InterPro" id="IPR024405">
    <property type="entry name" value="Phage_BhlA/UviB"/>
</dbReference>
<dbReference type="EMBL" id="JABAGD010000008">
    <property type="protein sequence ID" value="NMF04346.1"/>
    <property type="molecule type" value="Genomic_DNA"/>
</dbReference>
<dbReference type="Pfam" id="PF10960">
    <property type="entry name" value="Holin_BhlA"/>
    <property type="match status" value="1"/>
</dbReference>
<evidence type="ECO:0000313" key="3">
    <source>
        <dbReference type="Proteomes" id="UP000587880"/>
    </source>
</evidence>
<keyword evidence="1" id="KW-0472">Membrane</keyword>
<evidence type="ECO:0000256" key="1">
    <source>
        <dbReference type="SAM" id="Phobius"/>
    </source>
</evidence>
<keyword evidence="1" id="KW-0812">Transmembrane</keyword>
<name>A0A7X9SLZ2_CLOBE</name>
<proteinExistence type="predicted"/>
<gene>
    <name evidence="2" type="ORF">HF849_06160</name>
</gene>
<sequence>MEQEIIKMAFTYGIFGVLFVYLFFYMLKDSKAREVKYQDIIDKLTEKFGVIEDIKTDVDYIKEKISK</sequence>
<accession>A0A7X9SLZ2</accession>
<organism evidence="2 3">
    <name type="scientific">Clostridium beijerinckii</name>
    <name type="common">Clostridium MP</name>
    <dbReference type="NCBI Taxonomy" id="1520"/>
    <lineage>
        <taxon>Bacteria</taxon>
        <taxon>Bacillati</taxon>
        <taxon>Bacillota</taxon>
        <taxon>Clostridia</taxon>
        <taxon>Eubacteriales</taxon>
        <taxon>Clostridiaceae</taxon>
        <taxon>Clostridium</taxon>
    </lineage>
</organism>
<evidence type="ECO:0000313" key="2">
    <source>
        <dbReference type="EMBL" id="NMF04346.1"/>
    </source>
</evidence>
<dbReference type="AlphaFoldDB" id="A0A7X9SLZ2"/>